<reference evidence="4 5" key="1">
    <citation type="submission" date="2024-02" db="EMBL/GenBank/DDBJ databases">
        <title>Chromosome-scale genome assembly of the rough periwinkle Littorina saxatilis.</title>
        <authorList>
            <person name="De Jode A."/>
            <person name="Faria R."/>
            <person name="Formenti G."/>
            <person name="Sims Y."/>
            <person name="Smith T.P."/>
            <person name="Tracey A."/>
            <person name="Wood J.M.D."/>
            <person name="Zagrodzka Z.B."/>
            <person name="Johannesson K."/>
            <person name="Butlin R.K."/>
            <person name="Leder E.H."/>
        </authorList>
    </citation>
    <scope>NUCLEOTIDE SEQUENCE [LARGE SCALE GENOMIC DNA]</scope>
    <source>
        <strain evidence="4">Snail1</strain>
        <tissue evidence="4">Muscle</tissue>
    </source>
</reference>
<dbReference type="Pfam" id="PF17840">
    <property type="entry name" value="Tugs"/>
    <property type="match status" value="1"/>
</dbReference>
<dbReference type="GO" id="GO:0071818">
    <property type="term" value="C:BAT3 complex"/>
    <property type="evidence" value="ECO:0007669"/>
    <property type="project" value="TreeGrafter"/>
</dbReference>
<dbReference type="PRINTS" id="PR00348">
    <property type="entry name" value="UBIQUITIN"/>
</dbReference>
<gene>
    <name evidence="4" type="ORF">V1264_020802</name>
</gene>
<evidence type="ECO:0000259" key="3">
    <source>
        <dbReference type="PROSITE" id="PS50053"/>
    </source>
</evidence>
<dbReference type="InterPro" id="IPR000626">
    <property type="entry name" value="Ubiquitin-like_dom"/>
</dbReference>
<dbReference type="InterPro" id="IPR041421">
    <property type="entry name" value="Ubl4_C_TUGS"/>
</dbReference>
<comment type="subcellular location">
    <subcellularLocation>
        <location evidence="1">Cytoplasm</location>
        <location evidence="1">Cytosol</location>
    </subcellularLocation>
</comment>
<proteinExistence type="predicted"/>
<name>A0AAN9BDD8_9CAEN</name>
<dbReference type="GO" id="GO:0051087">
    <property type="term" value="F:protein-folding chaperone binding"/>
    <property type="evidence" value="ECO:0007669"/>
    <property type="project" value="TreeGrafter"/>
</dbReference>
<feature type="domain" description="Ubiquitin-like" evidence="3">
    <location>
        <begin position="1"/>
        <end position="76"/>
    </location>
</feature>
<keyword evidence="2" id="KW-0963">Cytoplasm</keyword>
<dbReference type="InterPro" id="IPR019956">
    <property type="entry name" value="Ubiquitin_dom"/>
</dbReference>
<dbReference type="AlphaFoldDB" id="A0AAN9BDD8"/>
<dbReference type="SUPFAM" id="SSF54236">
    <property type="entry name" value="Ubiquitin-like"/>
    <property type="match status" value="1"/>
</dbReference>
<dbReference type="PANTHER" id="PTHR46555">
    <property type="entry name" value="UBIQUITIN-LIKE PROTEIN 4A"/>
    <property type="match status" value="1"/>
</dbReference>
<dbReference type="Gene3D" id="3.10.20.90">
    <property type="entry name" value="Phosphatidylinositol 3-kinase Catalytic Subunit, Chain A, domain 1"/>
    <property type="match status" value="1"/>
</dbReference>
<sequence length="146" mass="16567">MHVSVKVLNGQESSFAVSPSSQVSEVKELVHTLMSIPVSEQKLLYRGKALSDDKLLKDYEIQDGARLTLVVRKSSRDTPSPVTGNHQAPAPLPPVWQKMLVFLKRHFRERDADLVLAEFRKSFERGLSQLSLDDIDRFAANKMRHQ</sequence>
<dbReference type="InterPro" id="IPR047154">
    <property type="entry name" value="UBL4A-like"/>
</dbReference>
<evidence type="ECO:0000313" key="4">
    <source>
        <dbReference type="EMBL" id="KAK7102609.1"/>
    </source>
</evidence>
<protein>
    <recommendedName>
        <fullName evidence="3">Ubiquitin-like domain-containing protein</fullName>
    </recommendedName>
</protein>
<dbReference type="PROSITE" id="PS50053">
    <property type="entry name" value="UBIQUITIN_2"/>
    <property type="match status" value="1"/>
</dbReference>
<comment type="caution">
    <text evidence="4">The sequence shown here is derived from an EMBL/GenBank/DDBJ whole genome shotgun (WGS) entry which is preliminary data.</text>
</comment>
<organism evidence="4 5">
    <name type="scientific">Littorina saxatilis</name>
    <dbReference type="NCBI Taxonomy" id="31220"/>
    <lineage>
        <taxon>Eukaryota</taxon>
        <taxon>Metazoa</taxon>
        <taxon>Spiralia</taxon>
        <taxon>Lophotrochozoa</taxon>
        <taxon>Mollusca</taxon>
        <taxon>Gastropoda</taxon>
        <taxon>Caenogastropoda</taxon>
        <taxon>Littorinimorpha</taxon>
        <taxon>Littorinoidea</taxon>
        <taxon>Littorinidae</taxon>
        <taxon>Littorina</taxon>
    </lineage>
</organism>
<accession>A0AAN9BDD8</accession>
<evidence type="ECO:0000256" key="2">
    <source>
        <dbReference type="ARBA" id="ARBA00022490"/>
    </source>
</evidence>
<dbReference type="PANTHER" id="PTHR46555:SF1">
    <property type="entry name" value="UBIQUITIN-LIKE PROTEIN 4A"/>
    <property type="match status" value="1"/>
</dbReference>
<dbReference type="GO" id="GO:0071816">
    <property type="term" value="P:tail-anchored membrane protein insertion into ER membrane"/>
    <property type="evidence" value="ECO:0007669"/>
    <property type="project" value="TreeGrafter"/>
</dbReference>
<evidence type="ECO:0000313" key="5">
    <source>
        <dbReference type="Proteomes" id="UP001374579"/>
    </source>
</evidence>
<dbReference type="EMBL" id="JBAMIC010000010">
    <property type="protein sequence ID" value="KAK7102609.1"/>
    <property type="molecule type" value="Genomic_DNA"/>
</dbReference>
<dbReference type="InterPro" id="IPR029071">
    <property type="entry name" value="Ubiquitin-like_domsf"/>
</dbReference>
<dbReference type="GO" id="GO:0006620">
    <property type="term" value="P:post-translational protein targeting to endoplasmic reticulum membrane"/>
    <property type="evidence" value="ECO:0007669"/>
    <property type="project" value="InterPro"/>
</dbReference>
<dbReference type="SMART" id="SM00213">
    <property type="entry name" value="UBQ"/>
    <property type="match status" value="1"/>
</dbReference>
<dbReference type="Pfam" id="PF00240">
    <property type="entry name" value="ubiquitin"/>
    <property type="match status" value="1"/>
</dbReference>
<evidence type="ECO:0000256" key="1">
    <source>
        <dbReference type="ARBA" id="ARBA00004514"/>
    </source>
</evidence>
<dbReference type="Proteomes" id="UP001374579">
    <property type="component" value="Unassembled WGS sequence"/>
</dbReference>
<keyword evidence="5" id="KW-1185">Reference proteome</keyword>